<proteinExistence type="predicted"/>
<evidence type="ECO:0000256" key="5">
    <source>
        <dbReference type="SAM" id="Phobius"/>
    </source>
</evidence>
<keyword evidence="8" id="KW-1185">Reference proteome</keyword>
<feature type="region of interest" description="Disordered" evidence="4">
    <location>
        <begin position="763"/>
        <end position="785"/>
    </location>
</feature>
<evidence type="ECO:0000256" key="1">
    <source>
        <dbReference type="ARBA" id="ARBA00023015"/>
    </source>
</evidence>
<dbReference type="PROSITE" id="PS01124">
    <property type="entry name" value="HTH_ARAC_FAMILY_2"/>
    <property type="match status" value="1"/>
</dbReference>
<sequence length="785" mass="89583">MRNYWIKLLVFCLLLGAVPTLFIGLFSYITASQDVKDKVQAANMLVLQQTEMQVEQMLHTLEDSVTQFANTALVQEAFHQSLTSEDFVTVRKLTNEMANLRSSADIKDTYIIQFEKEWAIHFAALRKLQELPNLDEFEAYASESKGLMWNTRAKTQPIAQTEPGSDNSMDALEVPEETISLIYKLPLLAGTDKPEGMIVVRVMSDEIRRVLTKSKELGNSYILDASGQMFLSSASEKNEYAEINRAIREQIRESSSSSGFLNTKSGGQKLGVSYRVSNYNDWVYVSVSSIAAVTKESQSIGLMTIAVCVSILLLVAAISYFGSQRMYKPIRYLTQLTREANEESDMIEQKDDLVLIQEGIQTLASTKSKLKHVMQGQIRHLREFFVIKLFTGQMSEEELIQRSDMYGFPKEWEHLLVFAVQIDDLSYTRYADEDRELLLFALNNIVEELLPPDRRFSPVLLGGTQITLIANPEGSKEEILNYAAEQAEMIQAKAMEYLQLQISIGVSRPFHNIADAVIAYGESLEALRCRNSLGSGMIVRVEEIDKRASGETAVYGHLKPLEEQLVHSLREADLEKTLGMLDQYLSAVLHKNSYAKERRILLLQLMMRIVQIVQEQGIPVHKIIEGEKTIERFLKLQTHEEIRSWFQNRLLTPIASLLQERQENQFVSAAEKIVSIIHERYDQELTLEAIAAELHFHPVYLGRVFKKEVGHTFSDYVSEFRMKMAKHMLETTNMKISEIGEKLRYKNISAFIRAFRKMYGSTPGQYREERSSSRMETEGKSVDHA</sequence>
<dbReference type="Gene3D" id="1.10.10.60">
    <property type="entry name" value="Homeodomain-like"/>
    <property type="match status" value="2"/>
</dbReference>
<name>A0ABR8T330_9BACL</name>
<keyword evidence="3" id="KW-0804">Transcription</keyword>
<keyword evidence="5" id="KW-0472">Membrane</keyword>
<comment type="caution">
    <text evidence="7">The sequence shown here is derived from an EMBL/GenBank/DDBJ whole genome shotgun (WGS) entry which is preliminary data.</text>
</comment>
<dbReference type="Pfam" id="PF12833">
    <property type="entry name" value="HTH_18"/>
    <property type="match status" value="1"/>
</dbReference>
<dbReference type="EMBL" id="JACSQL010000010">
    <property type="protein sequence ID" value="MBD7970177.1"/>
    <property type="molecule type" value="Genomic_DNA"/>
</dbReference>
<evidence type="ECO:0000259" key="6">
    <source>
        <dbReference type="PROSITE" id="PS01124"/>
    </source>
</evidence>
<dbReference type="Pfam" id="PF17853">
    <property type="entry name" value="GGDEF_2"/>
    <property type="match status" value="1"/>
</dbReference>
<dbReference type="PANTHER" id="PTHR43280">
    <property type="entry name" value="ARAC-FAMILY TRANSCRIPTIONAL REGULATOR"/>
    <property type="match status" value="1"/>
</dbReference>
<dbReference type="PROSITE" id="PS00041">
    <property type="entry name" value="HTH_ARAC_FAMILY_1"/>
    <property type="match status" value="1"/>
</dbReference>
<dbReference type="PANTHER" id="PTHR43280:SF10">
    <property type="entry name" value="REGULATORY PROTEIN POCR"/>
    <property type="match status" value="1"/>
</dbReference>
<keyword evidence="1" id="KW-0805">Transcription regulation</keyword>
<dbReference type="SUPFAM" id="SSF46689">
    <property type="entry name" value="Homeodomain-like"/>
    <property type="match status" value="2"/>
</dbReference>
<organism evidence="7 8">
    <name type="scientific">Paenibacillus gallinarum</name>
    <dbReference type="NCBI Taxonomy" id="2762232"/>
    <lineage>
        <taxon>Bacteria</taxon>
        <taxon>Bacillati</taxon>
        <taxon>Bacillota</taxon>
        <taxon>Bacilli</taxon>
        <taxon>Bacillales</taxon>
        <taxon>Paenibacillaceae</taxon>
        <taxon>Paenibacillus</taxon>
    </lineage>
</organism>
<keyword evidence="2" id="KW-0238">DNA-binding</keyword>
<dbReference type="InterPro" id="IPR018060">
    <property type="entry name" value="HTH_AraC"/>
</dbReference>
<dbReference type="InterPro" id="IPR018062">
    <property type="entry name" value="HTH_AraC-typ_CS"/>
</dbReference>
<evidence type="ECO:0000256" key="4">
    <source>
        <dbReference type="SAM" id="MobiDB-lite"/>
    </source>
</evidence>
<dbReference type="InterPro" id="IPR009057">
    <property type="entry name" value="Homeodomain-like_sf"/>
</dbReference>
<feature type="transmembrane region" description="Helical" evidence="5">
    <location>
        <begin position="300"/>
        <end position="321"/>
    </location>
</feature>
<evidence type="ECO:0000313" key="7">
    <source>
        <dbReference type="EMBL" id="MBD7970177.1"/>
    </source>
</evidence>
<dbReference type="InterPro" id="IPR041522">
    <property type="entry name" value="CdaR_GGDEF"/>
</dbReference>
<protein>
    <submittedName>
        <fullName evidence="7">AraC family transcriptional regulator</fullName>
    </submittedName>
</protein>
<evidence type="ECO:0000313" key="8">
    <source>
        <dbReference type="Proteomes" id="UP000608071"/>
    </source>
</evidence>
<gene>
    <name evidence="7" type="ORF">H9647_19115</name>
</gene>
<accession>A0ABR8T330</accession>
<keyword evidence="5" id="KW-1133">Transmembrane helix</keyword>
<dbReference type="PRINTS" id="PR00032">
    <property type="entry name" value="HTHARAC"/>
</dbReference>
<dbReference type="InterPro" id="IPR020449">
    <property type="entry name" value="Tscrpt_reg_AraC-type_HTH"/>
</dbReference>
<evidence type="ECO:0000256" key="2">
    <source>
        <dbReference type="ARBA" id="ARBA00023125"/>
    </source>
</evidence>
<keyword evidence="5" id="KW-0812">Transmembrane</keyword>
<feature type="domain" description="HTH araC/xylS-type" evidence="6">
    <location>
        <begin position="671"/>
        <end position="769"/>
    </location>
</feature>
<reference evidence="7 8" key="1">
    <citation type="submission" date="2020-08" db="EMBL/GenBank/DDBJ databases">
        <title>A Genomic Blueprint of the Chicken Gut Microbiome.</title>
        <authorList>
            <person name="Gilroy R."/>
            <person name="Ravi A."/>
            <person name="Getino M."/>
            <person name="Pursley I."/>
            <person name="Horton D.L."/>
            <person name="Alikhan N.-F."/>
            <person name="Baker D."/>
            <person name="Gharbi K."/>
            <person name="Hall N."/>
            <person name="Watson M."/>
            <person name="Adriaenssens E.M."/>
            <person name="Foster-Nyarko E."/>
            <person name="Jarju S."/>
            <person name="Secka A."/>
            <person name="Antonio M."/>
            <person name="Oren A."/>
            <person name="Chaudhuri R."/>
            <person name="La Ragione R.M."/>
            <person name="Hildebrand F."/>
            <person name="Pallen M.J."/>
        </authorList>
    </citation>
    <scope>NUCLEOTIDE SEQUENCE [LARGE SCALE GENOMIC DNA]</scope>
    <source>
        <strain evidence="7 8">Sa2BVA9</strain>
    </source>
</reference>
<dbReference type="RefSeq" id="WP_191802971.1">
    <property type="nucleotide sequence ID" value="NZ_JACSQL010000010.1"/>
</dbReference>
<dbReference type="Proteomes" id="UP000608071">
    <property type="component" value="Unassembled WGS sequence"/>
</dbReference>
<evidence type="ECO:0000256" key="3">
    <source>
        <dbReference type="ARBA" id="ARBA00023163"/>
    </source>
</evidence>
<feature type="compositionally biased region" description="Basic and acidic residues" evidence="4">
    <location>
        <begin position="766"/>
        <end position="785"/>
    </location>
</feature>
<dbReference type="SMART" id="SM00342">
    <property type="entry name" value="HTH_ARAC"/>
    <property type="match status" value="1"/>
</dbReference>